<dbReference type="EMBL" id="JAMKFB020000009">
    <property type="protein sequence ID" value="KAL0184246.1"/>
    <property type="molecule type" value="Genomic_DNA"/>
</dbReference>
<feature type="non-terminal residue" evidence="1">
    <location>
        <position position="51"/>
    </location>
</feature>
<dbReference type="AlphaFoldDB" id="A0ABD0QGU0"/>
<dbReference type="Proteomes" id="UP001529510">
    <property type="component" value="Unassembled WGS sequence"/>
</dbReference>
<protein>
    <submittedName>
        <fullName evidence="1">Uncharacterized protein</fullName>
    </submittedName>
</protein>
<feature type="non-terminal residue" evidence="1">
    <location>
        <position position="1"/>
    </location>
</feature>
<keyword evidence="2" id="KW-1185">Reference proteome</keyword>
<sequence>GTPLSWWVDRRGEKRTYWGGFQPGVQQCSCGLEENCADLNYFCNCDADRVS</sequence>
<evidence type="ECO:0000313" key="2">
    <source>
        <dbReference type="Proteomes" id="UP001529510"/>
    </source>
</evidence>
<name>A0ABD0QGU0_CIRMR</name>
<gene>
    <name evidence="1" type="ORF">M9458_019942</name>
</gene>
<reference evidence="1 2" key="1">
    <citation type="submission" date="2024-05" db="EMBL/GenBank/DDBJ databases">
        <title>Genome sequencing and assembly of Indian major carp, Cirrhinus mrigala (Hamilton, 1822).</title>
        <authorList>
            <person name="Mohindra V."/>
            <person name="Chowdhury L.M."/>
            <person name="Lal K."/>
            <person name="Jena J.K."/>
        </authorList>
    </citation>
    <scope>NUCLEOTIDE SEQUENCE [LARGE SCALE GENOMIC DNA]</scope>
    <source>
        <strain evidence="1">CM1030</strain>
        <tissue evidence="1">Blood</tissue>
    </source>
</reference>
<comment type="caution">
    <text evidence="1">The sequence shown here is derived from an EMBL/GenBank/DDBJ whole genome shotgun (WGS) entry which is preliminary data.</text>
</comment>
<accession>A0ABD0QGU0</accession>
<organism evidence="1 2">
    <name type="scientific">Cirrhinus mrigala</name>
    <name type="common">Mrigala</name>
    <dbReference type="NCBI Taxonomy" id="683832"/>
    <lineage>
        <taxon>Eukaryota</taxon>
        <taxon>Metazoa</taxon>
        <taxon>Chordata</taxon>
        <taxon>Craniata</taxon>
        <taxon>Vertebrata</taxon>
        <taxon>Euteleostomi</taxon>
        <taxon>Actinopterygii</taxon>
        <taxon>Neopterygii</taxon>
        <taxon>Teleostei</taxon>
        <taxon>Ostariophysi</taxon>
        <taxon>Cypriniformes</taxon>
        <taxon>Cyprinidae</taxon>
        <taxon>Labeoninae</taxon>
        <taxon>Labeonini</taxon>
        <taxon>Cirrhinus</taxon>
    </lineage>
</organism>
<proteinExistence type="predicted"/>
<evidence type="ECO:0000313" key="1">
    <source>
        <dbReference type="EMBL" id="KAL0184246.1"/>
    </source>
</evidence>